<dbReference type="PANTHER" id="PTHR19920">
    <property type="entry name" value="WD40 PROTEIN CIAO1"/>
    <property type="match status" value="1"/>
</dbReference>
<dbReference type="Proteomes" id="UP000000600">
    <property type="component" value="Unassembled WGS sequence"/>
</dbReference>
<keyword evidence="2" id="KW-0677">Repeat</keyword>
<dbReference type="GO" id="GO:0016226">
    <property type="term" value="P:iron-sulfur cluster assembly"/>
    <property type="evidence" value="ECO:0000318"/>
    <property type="project" value="GO_Central"/>
</dbReference>
<keyword evidence="1 3" id="KW-0853">WD repeat</keyword>
<feature type="repeat" description="WD" evidence="3">
    <location>
        <begin position="323"/>
        <end position="364"/>
    </location>
</feature>
<dbReference type="InterPro" id="IPR015943">
    <property type="entry name" value="WD40/YVTN_repeat-like_dom_sf"/>
</dbReference>
<feature type="repeat" description="WD" evidence="3">
    <location>
        <begin position="279"/>
        <end position="320"/>
    </location>
</feature>
<keyword evidence="6" id="KW-1185">Reference proteome</keyword>
<evidence type="ECO:0000313" key="5">
    <source>
        <dbReference type="EMBL" id="CAK78100.1"/>
    </source>
</evidence>
<name>A0D4Y3_PARTE</name>
<evidence type="ECO:0000256" key="3">
    <source>
        <dbReference type="PROSITE-ProRule" id="PRU00221"/>
    </source>
</evidence>
<dbReference type="EMBL" id="CT868296">
    <property type="protein sequence ID" value="CAK78100.1"/>
    <property type="molecule type" value="Genomic_DNA"/>
</dbReference>
<dbReference type="PROSITE" id="PS50082">
    <property type="entry name" value="WD_REPEATS_2"/>
    <property type="match status" value="2"/>
</dbReference>
<gene>
    <name evidence="5" type="ORF">GSPATT00013547001</name>
</gene>
<dbReference type="PROSITE" id="PS50294">
    <property type="entry name" value="WD_REPEATS_REGION"/>
    <property type="match status" value="1"/>
</dbReference>
<dbReference type="GO" id="GO:0097361">
    <property type="term" value="C:cytosolic [4Fe-4S] assembly targeting complex"/>
    <property type="evidence" value="ECO:0000318"/>
    <property type="project" value="GO_Central"/>
</dbReference>
<sequence length="545" mass="64740">MSIIDIDALIENLRCEYGEKHKNSPILEIDLKKQEGIEKKNRLLCGFCIYNFQGGVRESMGVSHVIQAIKEQYKNIEEYRFEQITSEKKLLEKIKLNLVDFQTQLYQILNETGNLIDQCNCELDNLSSNIQFNIMDEIDEVAQQYIRIKENKYNQNNLIFEEFHKTLTKIRIAYQIKFKNEMKKVEESISNIVHQFTQYNNRDQERENQLIENNIQRISRIKIIRDRPLQHNKISEIYCQYCVALSFDYECKFLAISTQENNVHIYNVENKKLEENIQKLNHENQVYSIIFSKNQNWLVTGISTGGVIIWKFQDSRWEKYVELNVHRKTVFGLLLNQNEDLLFSCSEDESIIIWNLNFAQNVVYKQEKINTNSGSIFSLTLNKSEDRLACCSRLTCVIIWEYSKEQAQWNYKQNIMISQFDFGYRISFYNNYLIFQPSNVGICIVYEEKDNIFQEFQQLQLNCSEPSDKVGLSPIQYNETKNIMILKHSQFVYFIRQQADKNFKIIGDSIQNKNNIHFSALSQNGEYLAWWNQDNKIVLFKLDYE</sequence>
<keyword evidence="4" id="KW-0175">Coiled coil</keyword>
<evidence type="ECO:0000256" key="2">
    <source>
        <dbReference type="ARBA" id="ARBA00022737"/>
    </source>
</evidence>
<protein>
    <submittedName>
        <fullName evidence="5">Uncharacterized protein</fullName>
    </submittedName>
</protein>
<dbReference type="OrthoDB" id="406844at2759"/>
<dbReference type="Pfam" id="PF00400">
    <property type="entry name" value="WD40"/>
    <property type="match status" value="2"/>
</dbReference>
<proteinExistence type="predicted"/>
<dbReference type="RefSeq" id="XP_001445497.1">
    <property type="nucleotide sequence ID" value="XM_001445460.1"/>
</dbReference>
<reference evidence="5 6" key="1">
    <citation type="journal article" date="2006" name="Nature">
        <title>Global trends of whole-genome duplications revealed by the ciliate Paramecium tetraurelia.</title>
        <authorList>
            <consortium name="Genoscope"/>
            <person name="Aury J.-M."/>
            <person name="Jaillon O."/>
            <person name="Duret L."/>
            <person name="Noel B."/>
            <person name="Jubin C."/>
            <person name="Porcel B.M."/>
            <person name="Segurens B."/>
            <person name="Daubin V."/>
            <person name="Anthouard V."/>
            <person name="Aiach N."/>
            <person name="Arnaiz O."/>
            <person name="Billaut A."/>
            <person name="Beisson J."/>
            <person name="Blanc I."/>
            <person name="Bouhouche K."/>
            <person name="Camara F."/>
            <person name="Duharcourt S."/>
            <person name="Guigo R."/>
            <person name="Gogendeau D."/>
            <person name="Katinka M."/>
            <person name="Keller A.-M."/>
            <person name="Kissmehl R."/>
            <person name="Klotz C."/>
            <person name="Koll F."/>
            <person name="Le Moue A."/>
            <person name="Lepere C."/>
            <person name="Malinsky S."/>
            <person name="Nowacki M."/>
            <person name="Nowak J.K."/>
            <person name="Plattner H."/>
            <person name="Poulain J."/>
            <person name="Ruiz F."/>
            <person name="Serrano V."/>
            <person name="Zagulski M."/>
            <person name="Dessen P."/>
            <person name="Betermier M."/>
            <person name="Weissenbach J."/>
            <person name="Scarpelli C."/>
            <person name="Schachter V."/>
            <person name="Sperling L."/>
            <person name="Meyer E."/>
            <person name="Cohen J."/>
            <person name="Wincker P."/>
        </authorList>
    </citation>
    <scope>NUCLEOTIDE SEQUENCE [LARGE SCALE GENOMIC DNA]</scope>
    <source>
        <strain evidence="5 6">Stock d4-2</strain>
    </source>
</reference>
<dbReference type="InterPro" id="IPR001680">
    <property type="entry name" value="WD40_rpt"/>
</dbReference>
<dbReference type="SUPFAM" id="SSF101908">
    <property type="entry name" value="Putative isomerase YbhE"/>
    <property type="match status" value="1"/>
</dbReference>
<dbReference type="SMART" id="SM00320">
    <property type="entry name" value="WD40"/>
    <property type="match status" value="4"/>
</dbReference>
<dbReference type="STRING" id="5888.A0D4Y3"/>
<dbReference type="PANTHER" id="PTHR19920:SF0">
    <property type="entry name" value="CYTOSOLIC IRON-SULFUR PROTEIN ASSEMBLY PROTEIN CIAO1-RELATED"/>
    <property type="match status" value="1"/>
</dbReference>
<evidence type="ECO:0000256" key="4">
    <source>
        <dbReference type="SAM" id="Coils"/>
    </source>
</evidence>
<dbReference type="AlphaFoldDB" id="A0D4Y3"/>
<dbReference type="InParanoid" id="A0D4Y3"/>
<dbReference type="KEGG" id="ptm:GSPATT00013547001"/>
<dbReference type="Gene3D" id="2.130.10.10">
    <property type="entry name" value="YVTN repeat-like/Quinoprotein amine dehydrogenase"/>
    <property type="match status" value="1"/>
</dbReference>
<organism evidence="5 6">
    <name type="scientific">Paramecium tetraurelia</name>
    <dbReference type="NCBI Taxonomy" id="5888"/>
    <lineage>
        <taxon>Eukaryota</taxon>
        <taxon>Sar</taxon>
        <taxon>Alveolata</taxon>
        <taxon>Ciliophora</taxon>
        <taxon>Intramacronucleata</taxon>
        <taxon>Oligohymenophorea</taxon>
        <taxon>Peniculida</taxon>
        <taxon>Parameciidae</taxon>
        <taxon>Paramecium</taxon>
    </lineage>
</organism>
<dbReference type="InterPro" id="IPR019775">
    <property type="entry name" value="WD40_repeat_CS"/>
</dbReference>
<dbReference type="HOGENOM" id="CLU_019203_2_2_1"/>
<evidence type="ECO:0000313" key="6">
    <source>
        <dbReference type="Proteomes" id="UP000000600"/>
    </source>
</evidence>
<evidence type="ECO:0000256" key="1">
    <source>
        <dbReference type="ARBA" id="ARBA00022574"/>
    </source>
</evidence>
<dbReference type="GeneID" id="5031282"/>
<dbReference type="PROSITE" id="PS00678">
    <property type="entry name" value="WD_REPEATS_1"/>
    <property type="match status" value="1"/>
</dbReference>
<dbReference type="OMA" id="SKNQNWL"/>
<accession>A0D4Y3</accession>
<feature type="coiled-coil region" evidence="4">
    <location>
        <begin position="256"/>
        <end position="290"/>
    </location>
</feature>